<dbReference type="EMBL" id="JABFAC010249335">
    <property type="protein sequence ID" value="MBA0637858.1"/>
    <property type="molecule type" value="Genomic_DNA"/>
</dbReference>
<sequence>MPTYLDSVTSYGYSPIVSQTPTVLLFYRGNGDEDEAEGGDDAFEDMYDGRDQDEEHEDDGLDLIEELTPLVNRKVLTQLEPTLVQKNATSKPFELNFQIRSRFGSDPSTASVALSSSTASSSKFVPLLSSSSKGIGRSTKKVRCRPKEPLDPDDPIVDAKGMMVNSSGSTNESWKDKLMGNSTDGQETDPAVEEDKSPKQETVLQEKVEAQKYGSWMIFERRQRRKARTVVAKADGIVEANMVSGSRFKILNKNHEELEGENLGN</sequence>
<proteinExistence type="predicted"/>
<keyword evidence="3" id="KW-1185">Reference proteome</keyword>
<evidence type="ECO:0000313" key="3">
    <source>
        <dbReference type="Proteomes" id="UP000593561"/>
    </source>
</evidence>
<feature type="region of interest" description="Disordered" evidence="1">
    <location>
        <begin position="133"/>
        <end position="201"/>
    </location>
</feature>
<dbReference type="AlphaFoldDB" id="A0A7J8TI23"/>
<accession>A0A7J8TI23</accession>
<evidence type="ECO:0000256" key="1">
    <source>
        <dbReference type="SAM" id="MobiDB-lite"/>
    </source>
</evidence>
<gene>
    <name evidence="2" type="ORF">Godav_024765</name>
</gene>
<protein>
    <submittedName>
        <fullName evidence="2">Uncharacterized protein</fullName>
    </submittedName>
</protein>
<comment type="caution">
    <text evidence="2">The sequence shown here is derived from an EMBL/GenBank/DDBJ whole genome shotgun (WGS) entry which is preliminary data.</text>
</comment>
<reference evidence="2 3" key="1">
    <citation type="journal article" date="2019" name="Genome Biol. Evol.">
        <title>Insights into the evolution of the New World diploid cottons (Gossypium, subgenus Houzingenia) based on genome sequencing.</title>
        <authorList>
            <person name="Grover C.E."/>
            <person name="Arick M.A. 2nd"/>
            <person name="Thrash A."/>
            <person name="Conover J.L."/>
            <person name="Sanders W.S."/>
            <person name="Peterson D.G."/>
            <person name="Frelichowski J.E."/>
            <person name="Scheffler J.A."/>
            <person name="Scheffler B.E."/>
            <person name="Wendel J.F."/>
        </authorList>
    </citation>
    <scope>NUCLEOTIDE SEQUENCE [LARGE SCALE GENOMIC DNA]</scope>
    <source>
        <strain evidence="2">27</strain>
        <tissue evidence="2">Leaf</tissue>
    </source>
</reference>
<dbReference type="Proteomes" id="UP000593561">
    <property type="component" value="Unassembled WGS sequence"/>
</dbReference>
<name>A0A7J8TI23_GOSDV</name>
<organism evidence="2 3">
    <name type="scientific">Gossypium davidsonii</name>
    <name type="common">Davidson's cotton</name>
    <name type="synonym">Gossypium klotzschianum subsp. davidsonii</name>
    <dbReference type="NCBI Taxonomy" id="34287"/>
    <lineage>
        <taxon>Eukaryota</taxon>
        <taxon>Viridiplantae</taxon>
        <taxon>Streptophyta</taxon>
        <taxon>Embryophyta</taxon>
        <taxon>Tracheophyta</taxon>
        <taxon>Spermatophyta</taxon>
        <taxon>Magnoliopsida</taxon>
        <taxon>eudicotyledons</taxon>
        <taxon>Gunneridae</taxon>
        <taxon>Pentapetalae</taxon>
        <taxon>rosids</taxon>
        <taxon>malvids</taxon>
        <taxon>Malvales</taxon>
        <taxon>Malvaceae</taxon>
        <taxon>Malvoideae</taxon>
        <taxon>Gossypium</taxon>
    </lineage>
</organism>
<evidence type="ECO:0000313" key="2">
    <source>
        <dbReference type="EMBL" id="MBA0637858.1"/>
    </source>
</evidence>